<evidence type="ECO:0000313" key="1">
    <source>
        <dbReference type="EMBL" id="GER70487.1"/>
    </source>
</evidence>
<keyword evidence="2" id="KW-1185">Reference proteome</keyword>
<accession>A0A5J4JJF1</accession>
<dbReference type="Proteomes" id="UP000391919">
    <property type="component" value="Unassembled WGS sequence"/>
</dbReference>
<proteinExistence type="predicted"/>
<dbReference type="EMBL" id="BKZQ01000021">
    <property type="protein sequence ID" value="GER70487.1"/>
    <property type="molecule type" value="Genomic_DNA"/>
</dbReference>
<evidence type="ECO:0000313" key="2">
    <source>
        <dbReference type="Proteomes" id="UP000391919"/>
    </source>
</evidence>
<name>A0A5J4JJF1_9BACI</name>
<reference evidence="1 2" key="1">
    <citation type="submission" date="2019-09" db="EMBL/GenBank/DDBJ databases">
        <title>Draft genome sequence of Bacillus sp. JC-7.</title>
        <authorList>
            <person name="Tanaka N."/>
            <person name="Shiwa Y."/>
            <person name="Fujita N."/>
            <person name="Tanasupawat S."/>
        </authorList>
    </citation>
    <scope>NUCLEOTIDE SEQUENCE [LARGE SCALE GENOMIC DNA]</scope>
    <source>
        <strain evidence="1 2">JC-7</strain>
    </source>
</reference>
<organism evidence="1 2">
    <name type="scientific">Weizmannia acidilactici</name>
    <dbReference type="NCBI Taxonomy" id="2607726"/>
    <lineage>
        <taxon>Bacteria</taxon>
        <taxon>Bacillati</taxon>
        <taxon>Bacillota</taxon>
        <taxon>Bacilli</taxon>
        <taxon>Bacillales</taxon>
        <taxon>Bacillaceae</taxon>
        <taxon>Heyndrickxia</taxon>
    </lineage>
</organism>
<sequence>MGFIAPISNYQSQQYQIYDQLASCRTEIAKAGAISKILPIRRQFGASGDSISGWKSALPVKTNMRTPRFIANMTGLGKKIDIKI</sequence>
<comment type="caution">
    <text evidence="1">The sequence shown here is derived from an EMBL/GenBank/DDBJ whole genome shotgun (WGS) entry which is preliminary data.</text>
</comment>
<dbReference type="RefSeq" id="WP_151679710.1">
    <property type="nucleotide sequence ID" value="NZ_BKZP01000018.1"/>
</dbReference>
<protein>
    <submittedName>
        <fullName evidence="1">Uncharacterized protein</fullName>
    </submittedName>
</protein>
<gene>
    <name evidence="1" type="ORF">BpJC7_17900</name>
</gene>
<dbReference type="AlphaFoldDB" id="A0A5J4JJF1"/>